<evidence type="ECO:0000256" key="1">
    <source>
        <dbReference type="ARBA" id="ARBA00004651"/>
    </source>
</evidence>
<dbReference type="GO" id="GO:0016887">
    <property type="term" value="F:ATP hydrolysis activity"/>
    <property type="evidence" value="ECO:0007669"/>
    <property type="project" value="InterPro"/>
</dbReference>
<evidence type="ECO:0000256" key="5">
    <source>
        <dbReference type="ARBA" id="ARBA00022989"/>
    </source>
</evidence>
<accession>A0A2T0LPR1</accession>
<evidence type="ECO:0000256" key="4">
    <source>
        <dbReference type="ARBA" id="ARBA00022840"/>
    </source>
</evidence>
<dbReference type="InterPro" id="IPR003593">
    <property type="entry name" value="AAA+_ATPase"/>
</dbReference>
<proteinExistence type="predicted"/>
<feature type="transmembrane region" description="Helical" evidence="7">
    <location>
        <begin position="249"/>
        <end position="272"/>
    </location>
</feature>
<sequence length="601" mass="65010">MIRLRYLRFWWDILRTTHARAPVLTGVNLVIEIVALLAGVGMALALRAIANGATAGDTPEALGGAVWAACAATAALVTTRLRDLIGNFLVVDKIGPGWLADRITYEVAAIEGIEHMERGDYLDRIGLLRTSSWELVAGAWTAVRTIFSALRLAVVLSLLGEVSPWLLMLFALAAVPIWCDARARGQLNRAQISTAEQFRLQRHLFELATDVAAAKEIRVSGATDQLLEHQERAWHAVVHERFQARMRSFAWRLLGWSVFTMVFTAALAIVMVQAAEDRSTVGDVVMVITLAASLQPTIQAAVGQLTGTMSAGLHIEPYLWLRDYAAADRARGHGRLQPPQVLRDGIEFKGVSYTYPGTLRPALDDVSILLPAGSVVAIVGEFGSGKSTLIKLLGKFYQPDGGRILVDGTDLADLDTEAWRARTSAAYQDFGRYPHLTFGEAVGLGDLAHLTSPSHVADAIAAADADGIAESLPAGLDTRLGRAFGGVDLSEGQWQKTALARASMRYAPLLFVLDEPTASLDAPSEHAIFTRYMERARHLAAHSGAITVIVSHRFSTLAGADLILVLDKGALIEHGSHRQLLKAPGRYAELYGMQTAAYTSD</sequence>
<organism evidence="9 10">
    <name type="scientific">Nonomuraea fuscirosea</name>
    <dbReference type="NCBI Taxonomy" id="1291556"/>
    <lineage>
        <taxon>Bacteria</taxon>
        <taxon>Bacillati</taxon>
        <taxon>Actinomycetota</taxon>
        <taxon>Actinomycetes</taxon>
        <taxon>Streptosporangiales</taxon>
        <taxon>Streptosporangiaceae</taxon>
        <taxon>Nonomuraea</taxon>
    </lineage>
</organism>
<dbReference type="Pfam" id="PF00005">
    <property type="entry name" value="ABC_tran"/>
    <property type="match status" value="1"/>
</dbReference>
<dbReference type="PANTHER" id="PTHR24221:SF654">
    <property type="entry name" value="ATP-BINDING CASSETTE SUB-FAMILY B MEMBER 6"/>
    <property type="match status" value="1"/>
</dbReference>
<gene>
    <name evidence="9" type="ORF">B0I32_14819</name>
</gene>
<dbReference type="OrthoDB" id="9806127at2"/>
<dbReference type="SUPFAM" id="SSF52540">
    <property type="entry name" value="P-loop containing nucleoside triphosphate hydrolases"/>
    <property type="match status" value="1"/>
</dbReference>
<dbReference type="Gene3D" id="3.40.50.300">
    <property type="entry name" value="P-loop containing nucleotide triphosphate hydrolases"/>
    <property type="match status" value="1"/>
</dbReference>
<evidence type="ECO:0000259" key="8">
    <source>
        <dbReference type="PROSITE" id="PS50893"/>
    </source>
</evidence>
<feature type="transmembrane region" description="Helical" evidence="7">
    <location>
        <begin position="135"/>
        <end position="156"/>
    </location>
</feature>
<evidence type="ECO:0000256" key="3">
    <source>
        <dbReference type="ARBA" id="ARBA00022741"/>
    </source>
</evidence>
<keyword evidence="5 7" id="KW-1133">Transmembrane helix</keyword>
<evidence type="ECO:0000313" key="10">
    <source>
        <dbReference type="Proteomes" id="UP000238312"/>
    </source>
</evidence>
<keyword evidence="3" id="KW-0547">Nucleotide-binding</keyword>
<feature type="transmembrane region" description="Helical" evidence="7">
    <location>
        <begin position="61"/>
        <end position="79"/>
    </location>
</feature>
<protein>
    <submittedName>
        <fullName evidence="9">ATP-binding cassette subfamily B protein</fullName>
    </submittedName>
</protein>
<dbReference type="InterPro" id="IPR039421">
    <property type="entry name" value="Type_1_exporter"/>
</dbReference>
<dbReference type="EMBL" id="PVNG01000048">
    <property type="protein sequence ID" value="PRX45333.1"/>
    <property type="molecule type" value="Genomic_DNA"/>
</dbReference>
<evidence type="ECO:0000256" key="2">
    <source>
        <dbReference type="ARBA" id="ARBA00022692"/>
    </source>
</evidence>
<feature type="transmembrane region" description="Helical" evidence="7">
    <location>
        <begin position="21"/>
        <end position="49"/>
    </location>
</feature>
<evidence type="ECO:0000256" key="6">
    <source>
        <dbReference type="ARBA" id="ARBA00023136"/>
    </source>
</evidence>
<dbReference type="PROSITE" id="PS50893">
    <property type="entry name" value="ABC_TRANSPORTER_2"/>
    <property type="match status" value="1"/>
</dbReference>
<comment type="subcellular location">
    <subcellularLocation>
        <location evidence="1">Cell membrane</location>
        <topology evidence="1">Multi-pass membrane protein</topology>
    </subcellularLocation>
</comment>
<evidence type="ECO:0000256" key="7">
    <source>
        <dbReference type="SAM" id="Phobius"/>
    </source>
</evidence>
<feature type="domain" description="ABC transporter" evidence="8">
    <location>
        <begin position="346"/>
        <end position="593"/>
    </location>
</feature>
<dbReference type="GO" id="GO:0005886">
    <property type="term" value="C:plasma membrane"/>
    <property type="evidence" value="ECO:0007669"/>
    <property type="project" value="UniProtKB-SubCell"/>
</dbReference>
<reference evidence="9 10" key="1">
    <citation type="submission" date="2018-03" db="EMBL/GenBank/DDBJ databases">
        <title>Genomic Encyclopedia of Type Strains, Phase III (KMG-III): the genomes of soil and plant-associated and newly described type strains.</title>
        <authorList>
            <person name="Whitman W."/>
        </authorList>
    </citation>
    <scope>NUCLEOTIDE SEQUENCE [LARGE SCALE GENOMIC DNA]</scope>
    <source>
        <strain evidence="9 10">CGMCC 4.7104</strain>
    </source>
</reference>
<feature type="transmembrane region" description="Helical" evidence="7">
    <location>
        <begin position="162"/>
        <end position="179"/>
    </location>
</feature>
<dbReference type="InterPro" id="IPR003439">
    <property type="entry name" value="ABC_transporter-like_ATP-bd"/>
</dbReference>
<comment type="caution">
    <text evidence="9">The sequence shown here is derived from an EMBL/GenBank/DDBJ whole genome shotgun (WGS) entry which is preliminary data.</text>
</comment>
<dbReference type="SMART" id="SM00382">
    <property type="entry name" value="AAA"/>
    <property type="match status" value="1"/>
</dbReference>
<dbReference type="RefSeq" id="WP_106253199.1">
    <property type="nucleotide sequence ID" value="NZ_PVNG01000048.1"/>
</dbReference>
<keyword evidence="2 7" id="KW-0812">Transmembrane</keyword>
<dbReference type="SUPFAM" id="SSF90123">
    <property type="entry name" value="ABC transporter transmembrane region"/>
    <property type="match status" value="1"/>
</dbReference>
<dbReference type="PANTHER" id="PTHR24221">
    <property type="entry name" value="ATP-BINDING CASSETTE SUB-FAMILY B"/>
    <property type="match status" value="1"/>
</dbReference>
<dbReference type="GO" id="GO:0034040">
    <property type="term" value="F:ATPase-coupled lipid transmembrane transporter activity"/>
    <property type="evidence" value="ECO:0007669"/>
    <property type="project" value="TreeGrafter"/>
</dbReference>
<keyword evidence="10" id="KW-1185">Reference proteome</keyword>
<dbReference type="InterPro" id="IPR027417">
    <property type="entry name" value="P-loop_NTPase"/>
</dbReference>
<dbReference type="Gene3D" id="1.20.1560.10">
    <property type="entry name" value="ABC transporter type 1, transmembrane domain"/>
    <property type="match status" value="1"/>
</dbReference>
<keyword evidence="4 9" id="KW-0067">ATP-binding</keyword>
<dbReference type="InterPro" id="IPR036640">
    <property type="entry name" value="ABC1_TM_sf"/>
</dbReference>
<dbReference type="AlphaFoldDB" id="A0A2T0LPR1"/>
<dbReference type="GO" id="GO:0005524">
    <property type="term" value="F:ATP binding"/>
    <property type="evidence" value="ECO:0007669"/>
    <property type="project" value="UniProtKB-KW"/>
</dbReference>
<keyword evidence="6 7" id="KW-0472">Membrane</keyword>
<name>A0A2T0LPR1_9ACTN</name>
<evidence type="ECO:0000313" key="9">
    <source>
        <dbReference type="EMBL" id="PRX45333.1"/>
    </source>
</evidence>
<dbReference type="Proteomes" id="UP000238312">
    <property type="component" value="Unassembled WGS sequence"/>
</dbReference>